<evidence type="ECO:0000256" key="3">
    <source>
        <dbReference type="ARBA" id="ARBA00023004"/>
    </source>
</evidence>
<dbReference type="Pfam" id="PF00034">
    <property type="entry name" value="Cytochrom_C"/>
    <property type="match status" value="1"/>
</dbReference>
<dbReference type="SMART" id="SM00089">
    <property type="entry name" value="PKD"/>
    <property type="match status" value="1"/>
</dbReference>
<dbReference type="Gene3D" id="1.10.760.10">
    <property type="entry name" value="Cytochrome c-like domain"/>
    <property type="match status" value="1"/>
</dbReference>
<keyword evidence="3 4" id="KW-0408">Iron</keyword>
<dbReference type="CDD" id="cd00146">
    <property type="entry name" value="PKD"/>
    <property type="match status" value="1"/>
</dbReference>
<dbReference type="InterPro" id="IPR000601">
    <property type="entry name" value="PKD_dom"/>
</dbReference>
<feature type="domain" description="Cytochrome c" evidence="6">
    <location>
        <begin position="845"/>
        <end position="928"/>
    </location>
</feature>
<dbReference type="EMBL" id="JAODOP010000004">
    <property type="protein sequence ID" value="MEF3834461.1"/>
    <property type="molecule type" value="Genomic_DNA"/>
</dbReference>
<evidence type="ECO:0000313" key="8">
    <source>
        <dbReference type="Proteomes" id="UP001337305"/>
    </source>
</evidence>
<dbReference type="InterPro" id="IPR013783">
    <property type="entry name" value="Ig-like_fold"/>
</dbReference>
<dbReference type="Pfam" id="PF07995">
    <property type="entry name" value="GSDH"/>
    <property type="match status" value="1"/>
</dbReference>
<dbReference type="Pfam" id="PF18911">
    <property type="entry name" value="PKD_4"/>
    <property type="match status" value="1"/>
</dbReference>
<name>A0ABU7XVQ3_9FLAO</name>
<dbReference type="InterPro" id="IPR022409">
    <property type="entry name" value="PKD/Chitinase_dom"/>
</dbReference>
<dbReference type="PANTHER" id="PTHR40469">
    <property type="entry name" value="SECRETED GLYCOSYL HYDROLASE"/>
    <property type="match status" value="1"/>
</dbReference>
<evidence type="ECO:0000256" key="1">
    <source>
        <dbReference type="ARBA" id="ARBA00022617"/>
    </source>
</evidence>
<evidence type="ECO:0000313" key="7">
    <source>
        <dbReference type="EMBL" id="MEF3834461.1"/>
    </source>
</evidence>
<keyword evidence="1 4" id="KW-0349">Heme</keyword>
<dbReference type="InterPro" id="IPR011041">
    <property type="entry name" value="Quinoprot_gluc/sorb_DH_b-prop"/>
</dbReference>
<dbReference type="SUPFAM" id="SSF50952">
    <property type="entry name" value="Soluble quinoprotein glucose dehydrogenase"/>
    <property type="match status" value="1"/>
</dbReference>
<evidence type="ECO:0000259" key="5">
    <source>
        <dbReference type="PROSITE" id="PS50093"/>
    </source>
</evidence>
<reference evidence="7 8" key="1">
    <citation type="submission" date="2022-09" db="EMBL/GenBank/DDBJ databases">
        <title>Genome sequencing of Flavivirga sp. MEBiC05379.</title>
        <authorList>
            <person name="Oh H.-M."/>
            <person name="Kwon K.K."/>
            <person name="Park M.J."/>
            <person name="Yang S.-H."/>
        </authorList>
    </citation>
    <scope>NUCLEOTIDE SEQUENCE [LARGE SCALE GENOMIC DNA]</scope>
    <source>
        <strain evidence="7 8">MEBiC05379</strain>
    </source>
</reference>
<keyword evidence="2 4" id="KW-0479">Metal-binding</keyword>
<protein>
    <submittedName>
        <fullName evidence="7">ThuA domain-containing protein</fullName>
    </submittedName>
</protein>
<proteinExistence type="predicted"/>
<dbReference type="InterPro" id="IPR009056">
    <property type="entry name" value="Cyt_c-like_dom"/>
</dbReference>
<dbReference type="InterPro" id="IPR036909">
    <property type="entry name" value="Cyt_c-like_dom_sf"/>
</dbReference>
<comment type="caution">
    <text evidence="7">The sequence shown here is derived from an EMBL/GenBank/DDBJ whole genome shotgun (WGS) entry which is preliminary data.</text>
</comment>
<dbReference type="Gene3D" id="2.60.40.10">
    <property type="entry name" value="Immunoglobulins"/>
    <property type="match status" value="1"/>
</dbReference>
<sequence>MKPKLIKPLLILIVTIMLGSCSRKEKRILVFSKTEGFRHGSIETGINALIKLGEENDFKVVATEDSTYFVEDSLKQFSAVVFLNTTGNILNYEQQADFERYIQAGGGFVGIHAATDTEYEWPWYNKLVGAYFEGHPRIQEATLNVVDKNHKSTMNLEDTWVKKDEWYNFKNINPDINVLITIDETTYEGGTNGENHPISWYHNFDGGRAFYTEMGHTNDTYTNPLFLNHLLGGIIYAIGKNNLDYRKATSDRVPPENRFVKQVLDLNLNEPMELDELPEEGILFIERRGALKLFDFKTEQTETIAQIDLFYGNEDGLLGLAVDPNYKRNHWIYLFYSAPGDEPLQYVSRFDLIDKTLILDSEKILLKIPTIRECCHSGGALEFGPDGNLFITSGDNTNPFESSGYTPIDERPERALWDAQKSAANTNDLRGKILRIKPEKDGTYSIPKGNLFPEGTPNTKPEIYVMGCRNPFRPSIDSETGYLYWGDVGPDAGTENPNRGPKGMGEFDQARKAGFWGWPYTRGNNQVYNDYNFITQESGAKFDPNNLVNDSPNNTGLKELPDAQESLIWYSYDKSEEFSWLGVGGVNPMAGPIFHASNHPNAKDNSFPKYFEGKLIVYEWMRDWVYVVTLDENHNYKKAEPFMPNTEFSHPMDMIFGKDGTLYVLEYGQKWNSQNLDARLNRISYIKGNRKPIAKIINDKEVGSTPLTVQFSASESLDYDNDKLTYKWSFTNDEVQSTEVNPSFTFNESGTYTVSLTVTDQKGETNTTETKLLVGNDPPELTIQIDPENTSFWDYKKVNYTVTVTDKQDGSTTDGSIDTNKIKVTLDYIPEGNDLIKATLGHQQNTVPEGRKLIDGSDCKACHAEKEKVNGPSYIEIAEKYTSDDAGYLISKVIKGGTGVWGETMMSAHPQLNQGEVEKMIKYILSLKPDNTPAKKQLPIKGSITFDKHIGSKNEGMYVLMASYLDNGNEDQPESKLSTREQIIFKTPKIEAEDAIEKSNGLGSWSADGQNLVGSIVHNSYLKFDTLPLNGLESIKLSAFFAGNYAYEGDVEIREGSPNGNLIGKTHLKYFNKDKGLMKYYKIPVNPKTDKASLYLVFKNETDKEQYIANMNWILLNYKR</sequence>
<dbReference type="Gene3D" id="2.120.10.30">
    <property type="entry name" value="TolB, C-terminal domain"/>
    <property type="match status" value="1"/>
</dbReference>
<accession>A0ABU7XVQ3</accession>
<dbReference type="InterPro" id="IPR012938">
    <property type="entry name" value="Glc/Sorbosone_DH"/>
</dbReference>
<dbReference type="InterPro" id="IPR029010">
    <property type="entry name" value="ThuA-like"/>
</dbReference>
<dbReference type="CDD" id="cd04084">
    <property type="entry name" value="CBM6_xylanase-like"/>
    <property type="match status" value="1"/>
</dbReference>
<dbReference type="InterPro" id="IPR035986">
    <property type="entry name" value="PKD_dom_sf"/>
</dbReference>
<dbReference type="RefSeq" id="WP_303306785.1">
    <property type="nucleotide sequence ID" value="NZ_JAODOP010000004.1"/>
</dbReference>
<dbReference type="SUPFAM" id="SSF46626">
    <property type="entry name" value="Cytochrome c"/>
    <property type="match status" value="1"/>
</dbReference>
<dbReference type="Pfam" id="PF06283">
    <property type="entry name" value="ThuA"/>
    <property type="match status" value="1"/>
</dbReference>
<dbReference type="Proteomes" id="UP001337305">
    <property type="component" value="Unassembled WGS sequence"/>
</dbReference>
<organism evidence="7 8">
    <name type="scientific">Flavivirga spongiicola</name>
    <dbReference type="NCBI Taxonomy" id="421621"/>
    <lineage>
        <taxon>Bacteria</taxon>
        <taxon>Pseudomonadati</taxon>
        <taxon>Bacteroidota</taxon>
        <taxon>Flavobacteriia</taxon>
        <taxon>Flavobacteriales</taxon>
        <taxon>Flavobacteriaceae</taxon>
        <taxon>Flavivirga</taxon>
    </lineage>
</organism>
<dbReference type="PROSITE" id="PS51007">
    <property type="entry name" value="CYTC"/>
    <property type="match status" value="1"/>
</dbReference>
<dbReference type="PROSITE" id="PS51257">
    <property type="entry name" value="PROKAR_LIPOPROTEIN"/>
    <property type="match status" value="1"/>
</dbReference>
<keyword evidence="8" id="KW-1185">Reference proteome</keyword>
<dbReference type="PANTHER" id="PTHR40469:SF2">
    <property type="entry name" value="GALACTOSE-BINDING DOMAIN-LIKE SUPERFAMILY PROTEIN"/>
    <property type="match status" value="1"/>
</dbReference>
<gene>
    <name evidence="7" type="ORF">N1F79_15095</name>
</gene>
<evidence type="ECO:0000256" key="2">
    <source>
        <dbReference type="ARBA" id="ARBA00022723"/>
    </source>
</evidence>
<dbReference type="Gene3D" id="3.40.50.880">
    <property type="match status" value="1"/>
</dbReference>
<evidence type="ECO:0000259" key="6">
    <source>
        <dbReference type="PROSITE" id="PS51007"/>
    </source>
</evidence>
<dbReference type="PROSITE" id="PS50093">
    <property type="entry name" value="PKD"/>
    <property type="match status" value="1"/>
</dbReference>
<dbReference type="Gene3D" id="2.60.120.260">
    <property type="entry name" value="Galactose-binding domain-like"/>
    <property type="match status" value="1"/>
</dbReference>
<dbReference type="SUPFAM" id="SSF52317">
    <property type="entry name" value="Class I glutamine amidotransferase-like"/>
    <property type="match status" value="1"/>
</dbReference>
<dbReference type="InterPro" id="IPR029062">
    <property type="entry name" value="Class_I_gatase-like"/>
</dbReference>
<dbReference type="InterPro" id="IPR011042">
    <property type="entry name" value="6-blade_b-propeller_TolB-like"/>
</dbReference>
<feature type="domain" description="PKD" evidence="5">
    <location>
        <begin position="692"/>
        <end position="774"/>
    </location>
</feature>
<evidence type="ECO:0000256" key="4">
    <source>
        <dbReference type="PROSITE-ProRule" id="PRU00433"/>
    </source>
</evidence>
<dbReference type="SUPFAM" id="SSF49299">
    <property type="entry name" value="PKD domain"/>
    <property type="match status" value="1"/>
</dbReference>